<comment type="caution">
    <text evidence="1">The sequence shown here is derived from an EMBL/GenBank/DDBJ whole genome shotgun (WGS) entry which is preliminary data.</text>
</comment>
<dbReference type="EMBL" id="CM004403">
    <property type="protein sequence ID" value="KAG8634432.1"/>
    <property type="molecule type" value="Genomic_DNA"/>
</dbReference>
<accession>A0ACB7G2I8</accession>
<name>A0ACB7G2I8_MANES</name>
<sequence length="408" mass="44644">MDLLHFSTVLCFPHRLSSPAPRCRRFFPVRSSLPFPIHEAKYHRELEAAVNVVEKACRLCVDVKRSLFSSEGRILEKNDQTPVTIADFGVQALVSLELSKLFPSIPLVAEEDSSFLRSNNLVESVVSVVTDKASCNDKPLKHADVLEAIDRGGNNAIVYGTKPATYWVLDPIDGTRGFVRGNEALYVVGLALIVEGEIALGVMGCPNWPVDVSYKSTAEVQEFENMQSSGILMVAHVGCGTWTKRLSHMPGRSARVSDDWNRCMVDGCRLVPEARFCIPESQTWESLPLSASFNATNSAGSIGEKEVLLLSACCGSLCKYLMVACGRASVFILRARTQTIIKAWDHAAGVMCVHEAGGKVTDWKGNQLDFAADQVERRIIFPSGGVLVSNGNIHNQILEIIYSSPSIV</sequence>
<evidence type="ECO:0000313" key="1">
    <source>
        <dbReference type="EMBL" id="KAG8634432.1"/>
    </source>
</evidence>
<proteinExistence type="predicted"/>
<evidence type="ECO:0000313" key="2">
    <source>
        <dbReference type="Proteomes" id="UP000091857"/>
    </source>
</evidence>
<keyword evidence="2" id="KW-1185">Reference proteome</keyword>
<reference evidence="2" key="1">
    <citation type="journal article" date="2016" name="Nat. Biotechnol.">
        <title>Sequencing wild and cultivated cassava and related species reveals extensive interspecific hybridization and genetic diversity.</title>
        <authorList>
            <person name="Bredeson J.V."/>
            <person name="Lyons J.B."/>
            <person name="Prochnik S.E."/>
            <person name="Wu G.A."/>
            <person name="Ha C.M."/>
            <person name="Edsinger-Gonzales E."/>
            <person name="Grimwood J."/>
            <person name="Schmutz J."/>
            <person name="Rabbi I.Y."/>
            <person name="Egesi C."/>
            <person name="Nauluvula P."/>
            <person name="Lebot V."/>
            <person name="Ndunguru J."/>
            <person name="Mkamilo G."/>
            <person name="Bart R.S."/>
            <person name="Setter T.L."/>
            <person name="Gleadow R.M."/>
            <person name="Kulakow P."/>
            <person name="Ferguson M.E."/>
            <person name="Rounsley S."/>
            <person name="Rokhsar D.S."/>
        </authorList>
    </citation>
    <scope>NUCLEOTIDE SEQUENCE [LARGE SCALE GENOMIC DNA]</scope>
    <source>
        <strain evidence="2">cv. AM560-2</strain>
    </source>
</reference>
<dbReference type="Proteomes" id="UP000091857">
    <property type="component" value="Chromosome 17"/>
</dbReference>
<organism evidence="1 2">
    <name type="scientific">Manihot esculenta</name>
    <name type="common">Cassava</name>
    <name type="synonym">Jatropha manihot</name>
    <dbReference type="NCBI Taxonomy" id="3983"/>
    <lineage>
        <taxon>Eukaryota</taxon>
        <taxon>Viridiplantae</taxon>
        <taxon>Streptophyta</taxon>
        <taxon>Embryophyta</taxon>
        <taxon>Tracheophyta</taxon>
        <taxon>Spermatophyta</taxon>
        <taxon>Magnoliopsida</taxon>
        <taxon>eudicotyledons</taxon>
        <taxon>Gunneridae</taxon>
        <taxon>Pentapetalae</taxon>
        <taxon>rosids</taxon>
        <taxon>fabids</taxon>
        <taxon>Malpighiales</taxon>
        <taxon>Euphorbiaceae</taxon>
        <taxon>Crotonoideae</taxon>
        <taxon>Manihoteae</taxon>
        <taxon>Manihot</taxon>
    </lineage>
</organism>
<gene>
    <name evidence="1" type="ORF">MANES_17G033700v8</name>
</gene>
<protein>
    <submittedName>
        <fullName evidence="1">Uncharacterized protein</fullName>
    </submittedName>
</protein>